<reference evidence="1 2" key="1">
    <citation type="submission" date="2018-08" db="EMBL/GenBank/DDBJ databases">
        <title>Recombination of ecologically and evolutionarily significant loci maintains genetic cohesion in the Pseudomonas syringae species complex.</title>
        <authorList>
            <person name="Dillon M."/>
            <person name="Thakur S."/>
            <person name="Almeida R.N.D."/>
            <person name="Weir B.S."/>
            <person name="Guttman D.S."/>
        </authorList>
    </citation>
    <scope>NUCLEOTIDE SEQUENCE [LARGE SCALE GENOMIC DNA]</scope>
    <source>
        <strain evidence="1 2">ICMP 3353</strain>
    </source>
</reference>
<dbReference type="EMBL" id="RBRE01000025">
    <property type="protein sequence ID" value="RMQ48776.1"/>
    <property type="molecule type" value="Genomic_DNA"/>
</dbReference>
<gene>
    <name evidence="1" type="ORF">ALQ04_04288</name>
</gene>
<dbReference type="Pfam" id="PF10963">
    <property type="entry name" value="Phage_TAC_10"/>
    <property type="match status" value="1"/>
</dbReference>
<evidence type="ECO:0000313" key="2">
    <source>
        <dbReference type="Proteomes" id="UP000277236"/>
    </source>
</evidence>
<comment type="caution">
    <text evidence="1">The sequence shown here is derived from an EMBL/GenBank/DDBJ whole genome shotgun (WGS) entry which is preliminary data.</text>
</comment>
<evidence type="ECO:0000313" key="1">
    <source>
        <dbReference type="EMBL" id="RMQ48776.1"/>
    </source>
</evidence>
<accession>A0A3M4M4M4</accession>
<dbReference type="OrthoDB" id="5908298at2"/>
<protein>
    <recommendedName>
        <fullName evidence="3">Phage protein</fullName>
    </recommendedName>
</protein>
<sequence length="96" mass="10476">MNEVNRSIILVVGSQEFTFSLTPLDITKYFNSTTQNNKVAPAHNLLMGTVAQDEKARLKPLLENPVTTMTIAGALLEEYSPDVDVIVKKPSTTPSA</sequence>
<evidence type="ECO:0008006" key="3">
    <source>
        <dbReference type="Google" id="ProtNLM"/>
    </source>
</evidence>
<dbReference type="InterPro" id="IPR024406">
    <property type="entry name" value="TAC-10"/>
</dbReference>
<dbReference type="AlphaFoldDB" id="A0A3M4M4M4"/>
<dbReference type="Proteomes" id="UP000277236">
    <property type="component" value="Unassembled WGS sequence"/>
</dbReference>
<organism evidence="1 2">
    <name type="scientific">Pseudomonas cichorii</name>
    <dbReference type="NCBI Taxonomy" id="36746"/>
    <lineage>
        <taxon>Bacteria</taxon>
        <taxon>Pseudomonadati</taxon>
        <taxon>Pseudomonadota</taxon>
        <taxon>Gammaproteobacteria</taxon>
        <taxon>Pseudomonadales</taxon>
        <taxon>Pseudomonadaceae</taxon>
        <taxon>Pseudomonas</taxon>
    </lineage>
</organism>
<proteinExistence type="predicted"/>
<name>A0A3M4M4M4_PSECI</name>
<dbReference type="RefSeq" id="WP_095068237.1">
    <property type="nucleotide sequence ID" value="NZ_RBRE01000025.1"/>
</dbReference>